<gene>
    <name evidence="1" type="ORF">BJ878DRAFT_59934</name>
</gene>
<accession>A0A9P8CFA1</accession>
<dbReference type="Proteomes" id="UP000887226">
    <property type="component" value="Unassembled WGS sequence"/>
</dbReference>
<name>A0A9P8CFA1_9HELO</name>
<evidence type="ECO:0008006" key="3">
    <source>
        <dbReference type="Google" id="ProtNLM"/>
    </source>
</evidence>
<dbReference type="SUPFAM" id="SSF48403">
    <property type="entry name" value="Ankyrin repeat"/>
    <property type="match status" value="1"/>
</dbReference>
<dbReference type="Gene3D" id="1.25.40.20">
    <property type="entry name" value="Ankyrin repeat-containing domain"/>
    <property type="match status" value="1"/>
</dbReference>
<comment type="caution">
    <text evidence="1">The sequence shown here is derived from an EMBL/GenBank/DDBJ whole genome shotgun (WGS) entry which is preliminary data.</text>
</comment>
<protein>
    <recommendedName>
        <fullName evidence="3">Ankyrin repeat protein</fullName>
    </recommendedName>
</protein>
<dbReference type="InterPro" id="IPR002110">
    <property type="entry name" value="Ankyrin_rpt"/>
</dbReference>
<dbReference type="AlphaFoldDB" id="A0A9P8CFA1"/>
<sequence length="117" mass="12939">MSFGKPVHQSIAEAVPGNHVDVVEYLLRQNGIEAPLQHRNSRGENVLLLAARLCNPAMFRLLAPRFKEGIHQTDNQKETALVRIIQHSSVSMDRYESAQILLAEGGATGDDCFEDGQ</sequence>
<proteinExistence type="predicted"/>
<dbReference type="Pfam" id="PF12796">
    <property type="entry name" value="Ank_2"/>
    <property type="match status" value="1"/>
</dbReference>
<dbReference type="EMBL" id="MU253894">
    <property type="protein sequence ID" value="KAG9244617.1"/>
    <property type="molecule type" value="Genomic_DNA"/>
</dbReference>
<keyword evidence="2" id="KW-1185">Reference proteome</keyword>
<evidence type="ECO:0000313" key="2">
    <source>
        <dbReference type="Proteomes" id="UP000887226"/>
    </source>
</evidence>
<organism evidence="1 2">
    <name type="scientific">Calycina marina</name>
    <dbReference type="NCBI Taxonomy" id="1763456"/>
    <lineage>
        <taxon>Eukaryota</taxon>
        <taxon>Fungi</taxon>
        <taxon>Dikarya</taxon>
        <taxon>Ascomycota</taxon>
        <taxon>Pezizomycotina</taxon>
        <taxon>Leotiomycetes</taxon>
        <taxon>Helotiales</taxon>
        <taxon>Pezizellaceae</taxon>
        <taxon>Calycina</taxon>
    </lineage>
</organism>
<dbReference type="OrthoDB" id="3539752at2759"/>
<dbReference type="InterPro" id="IPR036770">
    <property type="entry name" value="Ankyrin_rpt-contain_sf"/>
</dbReference>
<reference evidence="1" key="1">
    <citation type="journal article" date="2021" name="IMA Fungus">
        <title>Genomic characterization of three marine fungi, including Emericellopsis atlantica sp. nov. with signatures of a generalist lifestyle and marine biomass degradation.</title>
        <authorList>
            <person name="Hagestad O.C."/>
            <person name="Hou L."/>
            <person name="Andersen J.H."/>
            <person name="Hansen E.H."/>
            <person name="Altermark B."/>
            <person name="Li C."/>
            <person name="Kuhnert E."/>
            <person name="Cox R.J."/>
            <person name="Crous P.W."/>
            <person name="Spatafora J.W."/>
            <person name="Lail K."/>
            <person name="Amirebrahimi M."/>
            <person name="Lipzen A."/>
            <person name="Pangilinan J."/>
            <person name="Andreopoulos W."/>
            <person name="Hayes R.D."/>
            <person name="Ng V."/>
            <person name="Grigoriev I.V."/>
            <person name="Jackson S.A."/>
            <person name="Sutton T.D.S."/>
            <person name="Dobson A.D.W."/>
            <person name="Rama T."/>
        </authorList>
    </citation>
    <scope>NUCLEOTIDE SEQUENCE</scope>
    <source>
        <strain evidence="1">TRa3180A</strain>
    </source>
</reference>
<evidence type="ECO:0000313" key="1">
    <source>
        <dbReference type="EMBL" id="KAG9244617.1"/>
    </source>
</evidence>